<dbReference type="EMBL" id="JYDR01004573">
    <property type="protein sequence ID" value="KRY43964.1"/>
    <property type="molecule type" value="Genomic_DNA"/>
</dbReference>
<accession>A0A0V1C4M1</accession>
<comment type="caution">
    <text evidence="1">The sequence shown here is derived from an EMBL/GenBank/DDBJ whole genome shotgun (WGS) entry which is preliminary data.</text>
</comment>
<evidence type="ECO:0000313" key="1">
    <source>
        <dbReference type="EMBL" id="KRY43964.1"/>
    </source>
</evidence>
<name>A0A0V1C4M1_TRIPS</name>
<protein>
    <submittedName>
        <fullName evidence="1">Uncharacterized protein</fullName>
    </submittedName>
</protein>
<organism evidence="1 2">
    <name type="scientific">Trichinella pseudospiralis</name>
    <name type="common">Parasitic roundworm</name>
    <dbReference type="NCBI Taxonomy" id="6337"/>
    <lineage>
        <taxon>Eukaryota</taxon>
        <taxon>Metazoa</taxon>
        <taxon>Ecdysozoa</taxon>
        <taxon>Nematoda</taxon>
        <taxon>Enoplea</taxon>
        <taxon>Dorylaimia</taxon>
        <taxon>Trichinellida</taxon>
        <taxon>Trichinellidae</taxon>
        <taxon>Trichinella</taxon>
    </lineage>
</organism>
<sequence>MKCPDTELSLFEFCRYAFGLRNLQWNALRSRG</sequence>
<evidence type="ECO:0000313" key="2">
    <source>
        <dbReference type="Proteomes" id="UP000054632"/>
    </source>
</evidence>
<dbReference type="AlphaFoldDB" id="A0A0V1C4M1"/>
<gene>
    <name evidence="1" type="ORF">T4A_9680</name>
</gene>
<dbReference type="Proteomes" id="UP000054632">
    <property type="component" value="Unassembled WGS sequence"/>
</dbReference>
<proteinExistence type="predicted"/>
<reference evidence="1 2" key="1">
    <citation type="submission" date="2015-01" db="EMBL/GenBank/DDBJ databases">
        <title>Evolution of Trichinella species and genotypes.</title>
        <authorList>
            <person name="Korhonen P.K."/>
            <person name="Edoardo P."/>
            <person name="Giuseppe L.R."/>
            <person name="Gasser R.B."/>
        </authorList>
    </citation>
    <scope>NUCLEOTIDE SEQUENCE [LARGE SCALE GENOMIC DNA]</scope>
    <source>
        <strain evidence="1">ISS13</strain>
    </source>
</reference>